<comment type="caution">
    <text evidence="1">The sequence shown here is derived from an EMBL/GenBank/DDBJ whole genome shotgun (WGS) entry which is preliminary data.</text>
</comment>
<protein>
    <submittedName>
        <fullName evidence="1">Uncharacterized protein</fullName>
    </submittedName>
</protein>
<accession>A0ABW1VSA3</accession>
<reference evidence="2" key="1">
    <citation type="journal article" date="2019" name="Int. J. Syst. Evol. Microbiol.">
        <title>The Global Catalogue of Microorganisms (GCM) 10K type strain sequencing project: providing services to taxonomists for standard genome sequencing and annotation.</title>
        <authorList>
            <consortium name="The Broad Institute Genomics Platform"/>
            <consortium name="The Broad Institute Genome Sequencing Center for Infectious Disease"/>
            <person name="Wu L."/>
            <person name="Ma J."/>
        </authorList>
    </citation>
    <scope>NUCLEOTIDE SEQUENCE [LARGE SCALE GENOMIC DNA]</scope>
    <source>
        <strain evidence="2">CGMCC 4.1530</strain>
    </source>
</reference>
<dbReference type="EMBL" id="JBHSUC010000036">
    <property type="protein sequence ID" value="MFC6363575.1"/>
    <property type="molecule type" value="Genomic_DNA"/>
</dbReference>
<dbReference type="RefSeq" id="WP_212709631.1">
    <property type="nucleotide sequence ID" value="NZ_BAAAFW010000003.1"/>
</dbReference>
<gene>
    <name evidence="1" type="ORF">ACFP73_16055</name>
</gene>
<sequence>MQIFDTEHAIGFKIEQDGELIFLINKNGHIAMDKEQLLALLAMTRSWAEEGQPLRKI</sequence>
<dbReference type="Proteomes" id="UP001596215">
    <property type="component" value="Unassembled WGS sequence"/>
</dbReference>
<keyword evidence="2" id="KW-1185">Reference proteome</keyword>
<name>A0ABW1VSA3_9GAMM</name>
<evidence type="ECO:0000313" key="2">
    <source>
        <dbReference type="Proteomes" id="UP001596215"/>
    </source>
</evidence>
<evidence type="ECO:0000313" key="1">
    <source>
        <dbReference type="EMBL" id="MFC6363575.1"/>
    </source>
</evidence>
<proteinExistence type="predicted"/>
<organism evidence="1 2">
    <name type="scientific">Tatumella punctata</name>
    <dbReference type="NCBI Taxonomy" id="399969"/>
    <lineage>
        <taxon>Bacteria</taxon>
        <taxon>Pseudomonadati</taxon>
        <taxon>Pseudomonadota</taxon>
        <taxon>Gammaproteobacteria</taxon>
        <taxon>Enterobacterales</taxon>
        <taxon>Erwiniaceae</taxon>
        <taxon>Tatumella</taxon>
    </lineage>
</organism>